<gene>
    <name evidence="2" type="ORF">C8N46_101135</name>
</gene>
<keyword evidence="3" id="KW-1185">Reference proteome</keyword>
<feature type="domain" description="Thioredoxin" evidence="1">
    <location>
        <begin position="97"/>
        <end position="169"/>
    </location>
</feature>
<dbReference type="RefSeq" id="WP_108113566.1">
    <property type="nucleotide sequence ID" value="NZ_QBKT01000001.1"/>
</dbReference>
<proteinExistence type="predicted"/>
<dbReference type="InterPro" id="IPR013766">
    <property type="entry name" value="Thioredoxin_domain"/>
</dbReference>
<name>A0A2T6C5C6_9FLAO</name>
<evidence type="ECO:0000313" key="3">
    <source>
        <dbReference type="Proteomes" id="UP000244090"/>
    </source>
</evidence>
<evidence type="ECO:0000259" key="1">
    <source>
        <dbReference type="Pfam" id="PF00085"/>
    </source>
</evidence>
<dbReference type="Proteomes" id="UP000244090">
    <property type="component" value="Unassembled WGS sequence"/>
</dbReference>
<sequence length="193" mass="22069">MKKLSYILIALVFFACKDGKKTNSTENTEDKKEIEITKEVINEEEEALPIIVGTQTREAISSEPYDSWFAPTYATYPVDKETAEKVQPLMTDVSVKIFMGTWCEDSQREVPQFYKILDKMNISNDIITLITVDEDKTTPENLEEGLNITNVPTFIFYKDGKEINRIVESPVTSLEKDMLSILSGEDYTHIYAE</sequence>
<dbReference type="PROSITE" id="PS51257">
    <property type="entry name" value="PROKAR_LIPOPROTEIN"/>
    <property type="match status" value="1"/>
</dbReference>
<dbReference type="AlphaFoldDB" id="A0A2T6C5C6"/>
<dbReference type="GO" id="GO:0016853">
    <property type="term" value="F:isomerase activity"/>
    <property type="evidence" value="ECO:0007669"/>
    <property type="project" value="UniProtKB-KW"/>
</dbReference>
<dbReference type="OrthoDB" id="6398367at2"/>
<comment type="caution">
    <text evidence="2">The sequence shown here is derived from an EMBL/GenBank/DDBJ whole genome shotgun (WGS) entry which is preliminary data.</text>
</comment>
<keyword evidence="2" id="KW-0413">Isomerase</keyword>
<dbReference type="SUPFAM" id="SSF52833">
    <property type="entry name" value="Thioredoxin-like"/>
    <property type="match status" value="1"/>
</dbReference>
<dbReference type="Gene3D" id="3.40.30.10">
    <property type="entry name" value="Glutaredoxin"/>
    <property type="match status" value="1"/>
</dbReference>
<protein>
    <submittedName>
        <fullName evidence="2">Thiol-disulfide isomerase/thioredoxin</fullName>
    </submittedName>
</protein>
<accession>A0A2T6C5C6</accession>
<reference evidence="2 3" key="1">
    <citation type="submission" date="2018-04" db="EMBL/GenBank/DDBJ databases">
        <title>Genomic Encyclopedia of Archaeal and Bacterial Type Strains, Phase II (KMG-II): from individual species to whole genera.</title>
        <authorList>
            <person name="Goeker M."/>
        </authorList>
    </citation>
    <scope>NUCLEOTIDE SEQUENCE [LARGE SCALE GENOMIC DNA]</scope>
    <source>
        <strain evidence="2 3">DSM 25731</strain>
    </source>
</reference>
<evidence type="ECO:0000313" key="2">
    <source>
        <dbReference type="EMBL" id="PTX63534.1"/>
    </source>
</evidence>
<dbReference type="CDD" id="cd02947">
    <property type="entry name" value="TRX_family"/>
    <property type="match status" value="1"/>
</dbReference>
<dbReference type="InterPro" id="IPR036249">
    <property type="entry name" value="Thioredoxin-like_sf"/>
</dbReference>
<dbReference type="EMBL" id="QBKT01000001">
    <property type="protein sequence ID" value="PTX63534.1"/>
    <property type="molecule type" value="Genomic_DNA"/>
</dbReference>
<dbReference type="Pfam" id="PF00085">
    <property type="entry name" value="Thioredoxin"/>
    <property type="match status" value="1"/>
</dbReference>
<organism evidence="2 3">
    <name type="scientific">Kordia periserrulae</name>
    <dbReference type="NCBI Taxonomy" id="701523"/>
    <lineage>
        <taxon>Bacteria</taxon>
        <taxon>Pseudomonadati</taxon>
        <taxon>Bacteroidota</taxon>
        <taxon>Flavobacteriia</taxon>
        <taxon>Flavobacteriales</taxon>
        <taxon>Flavobacteriaceae</taxon>
        <taxon>Kordia</taxon>
    </lineage>
</organism>